<dbReference type="EMBL" id="CAJVPL010000384">
    <property type="protein sequence ID" value="CAG8490512.1"/>
    <property type="molecule type" value="Genomic_DNA"/>
</dbReference>
<comment type="caution">
    <text evidence="3">The sequence shown here is derived from an EMBL/GenBank/DDBJ whole genome shotgun (WGS) entry which is preliminary data.</text>
</comment>
<accession>A0A9N8WKP3</accession>
<name>A0A9N8WKP3_9GLOM</name>
<dbReference type="InterPro" id="IPR016135">
    <property type="entry name" value="UBQ-conjugating_enzyme/RWD"/>
</dbReference>
<dbReference type="AlphaFoldDB" id="A0A9N8WKP3"/>
<gene>
    <name evidence="3" type="ORF">AGERDE_LOCUS3723</name>
</gene>
<dbReference type="Gene3D" id="3.10.110.10">
    <property type="entry name" value="Ubiquitin Conjugating Enzyme"/>
    <property type="match status" value="1"/>
</dbReference>
<dbReference type="SMART" id="SM00212">
    <property type="entry name" value="UBCc"/>
    <property type="match status" value="1"/>
</dbReference>
<protein>
    <submittedName>
        <fullName evidence="3">13093_t:CDS:1</fullName>
    </submittedName>
</protein>
<feature type="region of interest" description="Disordered" evidence="1">
    <location>
        <begin position="264"/>
        <end position="286"/>
    </location>
</feature>
<sequence>MTIGSTDLQGSDFRRGRSPNMMFQRNTSSVPQAQSTTSFLRHSKNNRGSVSHLEEDVSERDSEVDKQPKPQFNSECFRRMELMIEFANLRNPKHCPSGVYVMPAADNFHKWFGVIFVHKGYYKKGVFKFQKRPSVSFSDSELFHPLIDPNTGNFSLAHEFKDWTPHKYYIFHILHYIKRSFKKLVLDNLNEKYCLNKKAYTTYRDEIHTFAKMAKQCADLSISGTKLYEDHSEVKEDANPIRFAKLDTEDFEELEKLKKTYLIPPASPDKEKERTPRRPFASTPII</sequence>
<dbReference type="CDD" id="cd23814">
    <property type="entry name" value="UEV_AKTIP"/>
    <property type="match status" value="1"/>
</dbReference>
<feature type="compositionally biased region" description="Polar residues" evidence="1">
    <location>
        <begin position="21"/>
        <end position="40"/>
    </location>
</feature>
<feature type="region of interest" description="Disordered" evidence="1">
    <location>
        <begin position="1"/>
        <end position="70"/>
    </location>
</feature>
<reference evidence="3" key="1">
    <citation type="submission" date="2021-06" db="EMBL/GenBank/DDBJ databases">
        <authorList>
            <person name="Kallberg Y."/>
            <person name="Tangrot J."/>
            <person name="Rosling A."/>
        </authorList>
    </citation>
    <scope>NUCLEOTIDE SEQUENCE</scope>
    <source>
        <strain evidence="3">MT106</strain>
    </source>
</reference>
<dbReference type="SUPFAM" id="SSF54495">
    <property type="entry name" value="UBC-like"/>
    <property type="match status" value="1"/>
</dbReference>
<dbReference type="OrthoDB" id="5596422at2759"/>
<dbReference type="Proteomes" id="UP000789831">
    <property type="component" value="Unassembled WGS sequence"/>
</dbReference>
<evidence type="ECO:0000313" key="3">
    <source>
        <dbReference type="EMBL" id="CAG8490512.1"/>
    </source>
</evidence>
<dbReference type="InterPro" id="IPR000608">
    <property type="entry name" value="UBC"/>
</dbReference>
<dbReference type="Pfam" id="PF00179">
    <property type="entry name" value="UQ_con"/>
    <property type="match status" value="1"/>
</dbReference>
<feature type="compositionally biased region" description="Basic and acidic residues" evidence="1">
    <location>
        <begin position="52"/>
        <end position="68"/>
    </location>
</feature>
<organism evidence="3 4">
    <name type="scientific">Ambispora gerdemannii</name>
    <dbReference type="NCBI Taxonomy" id="144530"/>
    <lineage>
        <taxon>Eukaryota</taxon>
        <taxon>Fungi</taxon>
        <taxon>Fungi incertae sedis</taxon>
        <taxon>Mucoromycota</taxon>
        <taxon>Glomeromycotina</taxon>
        <taxon>Glomeromycetes</taxon>
        <taxon>Archaeosporales</taxon>
        <taxon>Ambisporaceae</taxon>
        <taxon>Ambispora</taxon>
    </lineage>
</organism>
<evidence type="ECO:0000313" key="4">
    <source>
        <dbReference type="Proteomes" id="UP000789831"/>
    </source>
</evidence>
<evidence type="ECO:0000259" key="2">
    <source>
        <dbReference type="Pfam" id="PF00179"/>
    </source>
</evidence>
<evidence type="ECO:0000256" key="1">
    <source>
        <dbReference type="SAM" id="MobiDB-lite"/>
    </source>
</evidence>
<feature type="domain" description="UBC core" evidence="2">
    <location>
        <begin position="92"/>
        <end position="217"/>
    </location>
</feature>
<keyword evidence="4" id="KW-1185">Reference proteome</keyword>
<proteinExistence type="predicted"/>